<sequence>MYEFMLIGMCRILRWVNYVQGVGSGKWIIYTFRIPDLGVIDVMKPIRVWNQ</sequence>
<evidence type="ECO:0000313" key="1">
    <source>
        <dbReference type="EMBL" id="GLQ30002.1"/>
    </source>
</evidence>
<comment type="caution">
    <text evidence="1">The sequence shown here is derived from an EMBL/GenBank/DDBJ whole genome shotgun (WGS) entry which is preliminary data.</text>
</comment>
<evidence type="ECO:0000313" key="2">
    <source>
        <dbReference type="Proteomes" id="UP001161389"/>
    </source>
</evidence>
<name>A0AA37S807_9GAMM</name>
<keyword evidence="2" id="KW-1185">Reference proteome</keyword>
<organism evidence="1 2">
    <name type="scientific">Litoribrevibacter albus</name>
    <dbReference type="NCBI Taxonomy" id="1473156"/>
    <lineage>
        <taxon>Bacteria</taxon>
        <taxon>Pseudomonadati</taxon>
        <taxon>Pseudomonadota</taxon>
        <taxon>Gammaproteobacteria</taxon>
        <taxon>Oceanospirillales</taxon>
        <taxon>Oceanospirillaceae</taxon>
        <taxon>Litoribrevibacter</taxon>
    </lineage>
</organism>
<dbReference type="Proteomes" id="UP001161389">
    <property type="component" value="Unassembled WGS sequence"/>
</dbReference>
<proteinExistence type="predicted"/>
<reference evidence="1" key="1">
    <citation type="journal article" date="2014" name="Int. J. Syst. Evol. Microbiol.">
        <title>Complete genome sequence of Corynebacterium casei LMG S-19264T (=DSM 44701T), isolated from a smear-ripened cheese.</title>
        <authorList>
            <consortium name="US DOE Joint Genome Institute (JGI-PGF)"/>
            <person name="Walter F."/>
            <person name="Albersmeier A."/>
            <person name="Kalinowski J."/>
            <person name="Ruckert C."/>
        </authorList>
    </citation>
    <scope>NUCLEOTIDE SEQUENCE</scope>
    <source>
        <strain evidence="1">NBRC 110071</strain>
    </source>
</reference>
<dbReference type="AlphaFoldDB" id="A0AA37S807"/>
<dbReference type="EMBL" id="BSNM01000003">
    <property type="protein sequence ID" value="GLQ30002.1"/>
    <property type="molecule type" value="Genomic_DNA"/>
</dbReference>
<protein>
    <submittedName>
        <fullName evidence="1">Uncharacterized protein</fullName>
    </submittedName>
</protein>
<reference evidence="1" key="2">
    <citation type="submission" date="2023-01" db="EMBL/GenBank/DDBJ databases">
        <title>Draft genome sequence of Litoribrevibacter albus strain NBRC 110071.</title>
        <authorList>
            <person name="Sun Q."/>
            <person name="Mori K."/>
        </authorList>
    </citation>
    <scope>NUCLEOTIDE SEQUENCE</scope>
    <source>
        <strain evidence="1">NBRC 110071</strain>
    </source>
</reference>
<accession>A0AA37S807</accession>
<gene>
    <name evidence="1" type="ORF">GCM10007876_04800</name>
</gene>